<reference evidence="1 2" key="1">
    <citation type="journal article" date="2021" name="Elife">
        <title>Chloroplast acquisition without the gene transfer in kleptoplastic sea slugs, Plakobranchus ocellatus.</title>
        <authorList>
            <person name="Maeda T."/>
            <person name="Takahashi S."/>
            <person name="Yoshida T."/>
            <person name="Shimamura S."/>
            <person name="Takaki Y."/>
            <person name="Nagai Y."/>
            <person name="Toyoda A."/>
            <person name="Suzuki Y."/>
            <person name="Arimoto A."/>
            <person name="Ishii H."/>
            <person name="Satoh N."/>
            <person name="Nishiyama T."/>
            <person name="Hasebe M."/>
            <person name="Maruyama T."/>
            <person name="Minagawa J."/>
            <person name="Obokata J."/>
            <person name="Shigenobu S."/>
        </authorList>
    </citation>
    <scope>NUCLEOTIDE SEQUENCE [LARGE SCALE GENOMIC DNA]</scope>
</reference>
<evidence type="ECO:0000313" key="1">
    <source>
        <dbReference type="EMBL" id="GFS09582.1"/>
    </source>
</evidence>
<dbReference type="EMBL" id="BMAT01002581">
    <property type="protein sequence ID" value="GFS09582.1"/>
    <property type="molecule type" value="Genomic_DNA"/>
</dbReference>
<proteinExistence type="predicted"/>
<organism evidence="1 2">
    <name type="scientific">Elysia marginata</name>
    <dbReference type="NCBI Taxonomy" id="1093978"/>
    <lineage>
        <taxon>Eukaryota</taxon>
        <taxon>Metazoa</taxon>
        <taxon>Spiralia</taxon>
        <taxon>Lophotrochozoa</taxon>
        <taxon>Mollusca</taxon>
        <taxon>Gastropoda</taxon>
        <taxon>Heterobranchia</taxon>
        <taxon>Euthyneura</taxon>
        <taxon>Panpulmonata</taxon>
        <taxon>Sacoglossa</taxon>
        <taxon>Placobranchoidea</taxon>
        <taxon>Plakobranchidae</taxon>
        <taxon>Elysia</taxon>
    </lineage>
</organism>
<name>A0AAV4ILD6_9GAST</name>
<comment type="caution">
    <text evidence="1">The sequence shown here is derived from an EMBL/GenBank/DDBJ whole genome shotgun (WGS) entry which is preliminary data.</text>
</comment>
<sequence>MAVFKKKDCTAKITTGSGSLDILHGCTIHSHERDVKKIQTHTLRQACKRRAAEDTCERPRKILVSEARRDETSIQRVDDRDMGNIRRAMWFERRKVLPKVPTNRKEALTALEGIQPRDEVIIIIIEHILFPKWRGHFCMYSFAGICML</sequence>
<evidence type="ECO:0000313" key="2">
    <source>
        <dbReference type="Proteomes" id="UP000762676"/>
    </source>
</evidence>
<dbReference type="Proteomes" id="UP000762676">
    <property type="component" value="Unassembled WGS sequence"/>
</dbReference>
<keyword evidence="2" id="KW-1185">Reference proteome</keyword>
<protein>
    <submittedName>
        <fullName evidence="1">Uncharacterized protein</fullName>
    </submittedName>
</protein>
<dbReference type="AlphaFoldDB" id="A0AAV4ILD6"/>
<accession>A0AAV4ILD6</accession>
<gene>
    <name evidence="1" type="ORF">ElyMa_001302200</name>
</gene>